<evidence type="ECO:0000313" key="2">
    <source>
        <dbReference type="EMBL" id="MBN9644477.1"/>
    </source>
</evidence>
<dbReference type="GO" id="GO:0097367">
    <property type="term" value="F:carbohydrate derivative binding"/>
    <property type="evidence" value="ECO:0007669"/>
    <property type="project" value="InterPro"/>
</dbReference>
<organism evidence="2 3">
    <name type="scientific">Corynebacterium mendelii</name>
    <dbReference type="NCBI Taxonomy" id="2765362"/>
    <lineage>
        <taxon>Bacteria</taxon>
        <taxon>Bacillati</taxon>
        <taxon>Actinomycetota</taxon>
        <taxon>Actinomycetes</taxon>
        <taxon>Mycobacteriales</taxon>
        <taxon>Corynebacteriaceae</taxon>
        <taxon>Corynebacterium</taxon>
    </lineage>
</organism>
<proteinExistence type="predicted"/>
<reference evidence="2" key="1">
    <citation type="submission" date="2021-03" db="EMBL/GenBank/DDBJ databases">
        <authorList>
            <person name="Sun Q."/>
        </authorList>
    </citation>
    <scope>NUCLEOTIDE SEQUENCE</scope>
    <source>
        <strain evidence="2">CCM 8862</strain>
    </source>
</reference>
<name>A0A939E2Y7_9CORY</name>
<gene>
    <name evidence="2" type="ORF">JZY06_07615</name>
</gene>
<evidence type="ECO:0000313" key="3">
    <source>
        <dbReference type="Proteomes" id="UP000664332"/>
    </source>
</evidence>
<comment type="caution">
    <text evidence="2">The sequence shown here is derived from an EMBL/GenBank/DDBJ whole genome shotgun (WGS) entry which is preliminary data.</text>
</comment>
<dbReference type="SUPFAM" id="SSF53697">
    <property type="entry name" value="SIS domain"/>
    <property type="match status" value="1"/>
</dbReference>
<protein>
    <submittedName>
        <fullName evidence="2">Uncharacterized protein</fullName>
    </submittedName>
</protein>
<evidence type="ECO:0000256" key="1">
    <source>
        <dbReference type="SAM" id="MobiDB-lite"/>
    </source>
</evidence>
<keyword evidence="3" id="KW-1185">Reference proteome</keyword>
<accession>A0A939E2Y7</accession>
<feature type="region of interest" description="Disordered" evidence="1">
    <location>
        <begin position="258"/>
        <end position="295"/>
    </location>
</feature>
<sequence length="342" mass="34454">MNGSSAEEFFSGDPSHNPAAVRFFDVAHEGARVRAVAGFLSDGGVDDIAGTAPRSVVVVTGDRLAAAAAGLVDALATPAQVPLVVTDTLPSYVGALDVVVGVVDETTPASARAVADACSRGAGVVAIGGGDGLSGAVPSAVPVVPAPPHVTGITPASVAATVHAVMGLVTGHPVDMVAAAANDTADSIDGQLGLCAPDRDSLVNPAAQLNRHVVDHPVIHTASSRYGLAIARIAAHQLAVEGHSGMVLDRNSAALAAQAHTRRRRDDRGIPPEDDPDSIFFDPVTTGASTPPGPALRTVTWAEAVDGLPDGLEQTIEERPGHSLAAGLALCTRAWAAAVFQP</sequence>
<dbReference type="Proteomes" id="UP000664332">
    <property type="component" value="Unassembled WGS sequence"/>
</dbReference>
<dbReference type="GO" id="GO:1901135">
    <property type="term" value="P:carbohydrate derivative metabolic process"/>
    <property type="evidence" value="ECO:0007669"/>
    <property type="project" value="InterPro"/>
</dbReference>
<dbReference type="RefSeq" id="WP_207278964.1">
    <property type="nucleotide sequence ID" value="NZ_JAFLEQ010000014.1"/>
</dbReference>
<dbReference type="InterPro" id="IPR046348">
    <property type="entry name" value="SIS_dom_sf"/>
</dbReference>
<dbReference type="EMBL" id="JAFLEQ010000014">
    <property type="protein sequence ID" value="MBN9644477.1"/>
    <property type="molecule type" value="Genomic_DNA"/>
</dbReference>
<dbReference type="AlphaFoldDB" id="A0A939E2Y7"/>